<dbReference type="InterPro" id="IPR009057">
    <property type="entry name" value="Homeodomain-like_sf"/>
</dbReference>
<protein>
    <submittedName>
        <fullName evidence="5">Helix-turn-helix domain-containing protein</fullName>
    </submittedName>
</protein>
<dbReference type="RefSeq" id="WP_155114268.1">
    <property type="nucleotide sequence ID" value="NZ_WMIB01000041.1"/>
</dbReference>
<keyword evidence="1" id="KW-0805">Transcription regulation</keyword>
<keyword evidence="6" id="KW-1185">Reference proteome</keyword>
<dbReference type="InterPro" id="IPR011256">
    <property type="entry name" value="Reg_factor_effector_dom_sf"/>
</dbReference>
<dbReference type="PANTHER" id="PTHR47504">
    <property type="entry name" value="RIGHT ORIGIN-BINDING PROTEIN"/>
    <property type="match status" value="1"/>
</dbReference>
<dbReference type="PROSITE" id="PS00041">
    <property type="entry name" value="HTH_ARAC_FAMILY_1"/>
    <property type="match status" value="1"/>
</dbReference>
<evidence type="ECO:0000256" key="3">
    <source>
        <dbReference type="ARBA" id="ARBA00023163"/>
    </source>
</evidence>
<reference evidence="5 6" key="1">
    <citation type="journal article" date="2017" name="Int. J. Syst. Evol. Microbiol.">
        <title>Bacillus mangrovi sp. nov., isolated from a sediment sample from a mangrove forest.</title>
        <authorList>
            <person name="Gupta V."/>
            <person name="Singh P.K."/>
            <person name="Korpole S."/>
            <person name="Tanuku N.R.S."/>
            <person name="Pinnaka A.K."/>
        </authorList>
    </citation>
    <scope>NUCLEOTIDE SEQUENCE [LARGE SCALE GENOMIC DNA]</scope>
    <source>
        <strain evidence="5 6">KCTC 33872</strain>
    </source>
</reference>
<organism evidence="5 6">
    <name type="scientific">Metabacillus mangrovi</name>
    <dbReference type="NCBI Taxonomy" id="1491830"/>
    <lineage>
        <taxon>Bacteria</taxon>
        <taxon>Bacillati</taxon>
        <taxon>Bacillota</taxon>
        <taxon>Bacilli</taxon>
        <taxon>Bacillales</taxon>
        <taxon>Bacillaceae</taxon>
        <taxon>Metabacillus</taxon>
    </lineage>
</organism>
<dbReference type="AlphaFoldDB" id="A0A7X2S8U2"/>
<dbReference type="InterPro" id="IPR018060">
    <property type="entry name" value="HTH_AraC"/>
</dbReference>
<evidence type="ECO:0000313" key="6">
    <source>
        <dbReference type="Proteomes" id="UP000434639"/>
    </source>
</evidence>
<accession>A0A7X2S8U2</accession>
<dbReference type="InterPro" id="IPR029441">
    <property type="entry name" value="Cass2"/>
</dbReference>
<dbReference type="SMART" id="SM00871">
    <property type="entry name" value="AraC_E_bind"/>
    <property type="match status" value="1"/>
</dbReference>
<dbReference type="InterPro" id="IPR018062">
    <property type="entry name" value="HTH_AraC-typ_CS"/>
</dbReference>
<dbReference type="OrthoDB" id="9801123at2"/>
<dbReference type="EMBL" id="WMIB01000041">
    <property type="protein sequence ID" value="MTH55772.1"/>
    <property type="molecule type" value="Genomic_DNA"/>
</dbReference>
<proteinExistence type="predicted"/>
<sequence length="287" mass="32729">MEALTRLNESIQYMEERLGSEIQMEEAAAAACMSKFHFHRMFQMVTGLTPGEYVRKRRLTLAAQELILSDAKVIDVAYKYGYESPESFSKAFRNAHGISPREARQSKSFLKAYPRISFHIQLKGEKEMNYRIVEKPSFQVIGKSIVTPSNQEQDQTISRFWEEANEAGGLSDQLAPHCGPLGFLGICLDHNHEKETMRYLISIEASDEGLPANFEKRTIPAYTWAVFESTGAMPHAIQEVWTRIFSEWFPSTGFEHAGGPEMEVYPKEGDPYQPGYKCEVWVPIVKK</sequence>
<keyword evidence="3" id="KW-0804">Transcription</keyword>
<feature type="domain" description="HTH araC/xylS-type" evidence="4">
    <location>
        <begin position="8"/>
        <end position="106"/>
    </location>
</feature>
<dbReference type="Pfam" id="PF12833">
    <property type="entry name" value="HTH_18"/>
    <property type="match status" value="1"/>
</dbReference>
<dbReference type="InterPro" id="IPR010499">
    <property type="entry name" value="AraC_E-bd"/>
</dbReference>
<dbReference type="Gene3D" id="3.20.80.10">
    <property type="entry name" value="Regulatory factor, effector binding domain"/>
    <property type="match status" value="1"/>
</dbReference>
<dbReference type="InterPro" id="IPR050959">
    <property type="entry name" value="MarA-like"/>
</dbReference>
<dbReference type="InterPro" id="IPR020449">
    <property type="entry name" value="Tscrpt_reg_AraC-type_HTH"/>
</dbReference>
<dbReference type="GO" id="GO:0003700">
    <property type="term" value="F:DNA-binding transcription factor activity"/>
    <property type="evidence" value="ECO:0007669"/>
    <property type="project" value="InterPro"/>
</dbReference>
<dbReference type="PROSITE" id="PS01124">
    <property type="entry name" value="HTH_ARAC_FAMILY_2"/>
    <property type="match status" value="1"/>
</dbReference>
<evidence type="ECO:0000256" key="2">
    <source>
        <dbReference type="ARBA" id="ARBA00023125"/>
    </source>
</evidence>
<dbReference type="PRINTS" id="PR00032">
    <property type="entry name" value="HTHARAC"/>
</dbReference>
<dbReference type="SMART" id="SM00342">
    <property type="entry name" value="HTH_ARAC"/>
    <property type="match status" value="1"/>
</dbReference>
<dbReference type="Pfam" id="PF14526">
    <property type="entry name" value="Cass2"/>
    <property type="match status" value="1"/>
</dbReference>
<dbReference type="Gene3D" id="1.10.10.60">
    <property type="entry name" value="Homeodomain-like"/>
    <property type="match status" value="2"/>
</dbReference>
<name>A0A7X2S8U2_9BACI</name>
<dbReference type="SUPFAM" id="SSF46689">
    <property type="entry name" value="Homeodomain-like"/>
    <property type="match status" value="2"/>
</dbReference>
<comment type="caution">
    <text evidence="5">The sequence shown here is derived from an EMBL/GenBank/DDBJ whole genome shotgun (WGS) entry which is preliminary data.</text>
</comment>
<gene>
    <name evidence="5" type="ORF">GKZ89_20480</name>
</gene>
<dbReference type="PANTHER" id="PTHR47504:SF5">
    <property type="entry name" value="RIGHT ORIGIN-BINDING PROTEIN"/>
    <property type="match status" value="1"/>
</dbReference>
<evidence type="ECO:0000256" key="1">
    <source>
        <dbReference type="ARBA" id="ARBA00023015"/>
    </source>
</evidence>
<evidence type="ECO:0000313" key="5">
    <source>
        <dbReference type="EMBL" id="MTH55772.1"/>
    </source>
</evidence>
<dbReference type="Proteomes" id="UP000434639">
    <property type="component" value="Unassembled WGS sequence"/>
</dbReference>
<dbReference type="GO" id="GO:0043565">
    <property type="term" value="F:sequence-specific DNA binding"/>
    <property type="evidence" value="ECO:0007669"/>
    <property type="project" value="InterPro"/>
</dbReference>
<evidence type="ECO:0000259" key="4">
    <source>
        <dbReference type="PROSITE" id="PS01124"/>
    </source>
</evidence>
<keyword evidence="2" id="KW-0238">DNA-binding</keyword>
<dbReference type="SUPFAM" id="SSF55136">
    <property type="entry name" value="Probable bacterial effector-binding domain"/>
    <property type="match status" value="1"/>
</dbReference>